<dbReference type="InterPro" id="IPR012902">
    <property type="entry name" value="N_methyl_site"/>
</dbReference>
<dbReference type="Gene3D" id="3.30.540.20">
    <property type="match status" value="1"/>
</dbReference>
<dbReference type="InterPro" id="IPR045584">
    <property type="entry name" value="Pilin-like"/>
</dbReference>
<dbReference type="NCBIfam" id="TIGR02532">
    <property type="entry name" value="IV_pilin_GFxxxE"/>
    <property type="match status" value="1"/>
</dbReference>
<dbReference type="GO" id="GO:0015627">
    <property type="term" value="C:type II protein secretion system complex"/>
    <property type="evidence" value="ECO:0007669"/>
    <property type="project" value="InterPro"/>
</dbReference>
<dbReference type="EMBL" id="CP022278">
    <property type="protein sequence ID" value="ASK28131.1"/>
    <property type="molecule type" value="Genomic_DNA"/>
</dbReference>
<gene>
    <name evidence="3" type="ORF">BG910_10675</name>
</gene>
<dbReference type="SUPFAM" id="SSF54523">
    <property type="entry name" value="Pili subunits"/>
    <property type="match status" value="1"/>
</dbReference>
<comment type="subunit">
    <text evidence="1">The pili are polar flexible filaments of about 5.4 nanometers diameter and 2.5 micrometers average length; they consist of only a single polypeptide chain arranged in a helical configuration of five subunits per turn in the assembled pilus.</text>
</comment>
<dbReference type="InterPro" id="IPR025922">
    <property type="entry name" value="Pilin_PilX-like"/>
</dbReference>
<reference evidence="3 4" key="1">
    <citation type="submission" date="2017-06" db="EMBL/GenBank/DDBJ databases">
        <title>Neisseria chenwenguii sp. nov., isolated from the intestinal contents of Tibetan Plateau Pika in Yushu, Qinghai Province, China.</title>
        <authorList>
            <person name="Zhang G."/>
        </authorList>
    </citation>
    <scope>NUCLEOTIDE SEQUENCE [LARGE SCALE GENOMIC DNA]</scope>
    <source>
        <strain evidence="3 4">10023</strain>
    </source>
</reference>
<dbReference type="PROSITE" id="PS00409">
    <property type="entry name" value="PROKAR_NTER_METHYL"/>
    <property type="match status" value="1"/>
</dbReference>
<keyword evidence="2" id="KW-0488">Methylation</keyword>
<evidence type="ECO:0000313" key="4">
    <source>
        <dbReference type="Proteomes" id="UP000198238"/>
    </source>
</evidence>
<dbReference type="InterPro" id="IPR038415">
    <property type="entry name" value="Pilin_PilX-like_sf"/>
</dbReference>
<dbReference type="AlphaFoldDB" id="A0A220S3Q4"/>
<proteinExistence type="predicted"/>
<accession>A0A220S3Q4</accession>
<keyword evidence="4" id="KW-1185">Reference proteome</keyword>
<dbReference type="KEGG" id="nei:BG910_10675"/>
<dbReference type="RefSeq" id="WP_089036823.1">
    <property type="nucleotide sequence ID" value="NZ_CP022278.1"/>
</dbReference>
<evidence type="ECO:0000256" key="1">
    <source>
        <dbReference type="ARBA" id="ARBA00011156"/>
    </source>
</evidence>
<evidence type="ECO:0000313" key="3">
    <source>
        <dbReference type="EMBL" id="ASK28131.1"/>
    </source>
</evidence>
<sequence length="151" mass="16789">MKRQTVHGFTLVEMMITIAIIGILASIALPSYNRYIERGYRAQAHSELVDINNQIKTWLLKNPSSLPADVQTKLGAFKDFNDPQLKTKYTLTAAMEDVAKGRRYRLSATPKAGSGYKLSVWMDSNGNAYFCDTAAGATDYKKTKTDGCEPK</sequence>
<dbReference type="GO" id="GO:0015628">
    <property type="term" value="P:protein secretion by the type II secretion system"/>
    <property type="evidence" value="ECO:0007669"/>
    <property type="project" value="InterPro"/>
</dbReference>
<dbReference type="PANTHER" id="PTHR30093">
    <property type="entry name" value="GENERAL SECRETION PATHWAY PROTEIN G"/>
    <property type="match status" value="1"/>
</dbReference>
<dbReference type="Pfam" id="PF07963">
    <property type="entry name" value="N_methyl"/>
    <property type="match status" value="1"/>
</dbReference>
<dbReference type="PRINTS" id="PR00813">
    <property type="entry name" value="BCTERIALGSPG"/>
</dbReference>
<dbReference type="PANTHER" id="PTHR30093:SF47">
    <property type="entry name" value="TYPE IV PILUS NON-CORE MINOR PILIN PILE"/>
    <property type="match status" value="1"/>
</dbReference>
<evidence type="ECO:0000256" key="2">
    <source>
        <dbReference type="ARBA" id="ARBA00022481"/>
    </source>
</evidence>
<dbReference type="Proteomes" id="UP000198238">
    <property type="component" value="Chromosome"/>
</dbReference>
<organism evidence="3 4">
    <name type="scientific">Neisseria chenwenguii</name>
    <dbReference type="NCBI Taxonomy" id="1853278"/>
    <lineage>
        <taxon>Bacteria</taxon>
        <taxon>Pseudomonadati</taxon>
        <taxon>Pseudomonadota</taxon>
        <taxon>Betaproteobacteria</taxon>
        <taxon>Neisseriales</taxon>
        <taxon>Neisseriaceae</taxon>
        <taxon>Neisseria</taxon>
    </lineage>
</organism>
<dbReference type="Pfam" id="PF11530">
    <property type="entry name" value="Pilin_PilX"/>
    <property type="match status" value="1"/>
</dbReference>
<protein>
    <submittedName>
        <fullName evidence="3">Type IV pilin</fullName>
    </submittedName>
</protein>
<dbReference type="OrthoDB" id="8592370at2"/>
<name>A0A220S3Q4_9NEIS</name>
<dbReference type="InterPro" id="IPR000983">
    <property type="entry name" value="Bac_GSPG_pilin"/>
</dbReference>